<dbReference type="Pfam" id="PF13692">
    <property type="entry name" value="Glyco_trans_1_4"/>
    <property type="match status" value="1"/>
</dbReference>
<dbReference type="RefSeq" id="WP_373406492.1">
    <property type="nucleotide sequence ID" value="NZ_JBCFQL010000008.1"/>
</dbReference>
<evidence type="ECO:0000313" key="3">
    <source>
        <dbReference type="Proteomes" id="UP001574169"/>
    </source>
</evidence>
<name>A0ABV4TF54_9FLAO</name>
<dbReference type="CDD" id="cd03801">
    <property type="entry name" value="GT4_PimA-like"/>
    <property type="match status" value="1"/>
</dbReference>
<keyword evidence="1 2" id="KW-0808">Transferase</keyword>
<dbReference type="PANTHER" id="PTHR46401">
    <property type="entry name" value="GLYCOSYLTRANSFERASE WBBK-RELATED"/>
    <property type="match status" value="1"/>
</dbReference>
<dbReference type="EMBL" id="JBCFQL010000008">
    <property type="protein sequence ID" value="MFA9191507.1"/>
    <property type="molecule type" value="Genomic_DNA"/>
</dbReference>
<proteinExistence type="predicted"/>
<accession>A0ABV4TF54</accession>
<reference evidence="2 3" key="1">
    <citation type="submission" date="2024-04" db="EMBL/GenBank/DDBJ databases">
        <title>New Clade of Flavobacterium.</title>
        <authorList>
            <person name="Matos L."/>
            <person name="Proenca D.N."/>
            <person name="Fransisco R.M."/>
            <person name="Chung A.P."/>
            <person name="Maccario L."/>
            <person name="Sorensen S.J."/>
            <person name="Morais P.V."/>
        </authorList>
    </citation>
    <scope>NUCLEOTIDE SEQUENCE [LARGE SCALE GENOMIC DNA]</scope>
    <source>
        <strain evidence="2 3">FZUC8N2.13</strain>
    </source>
</reference>
<dbReference type="EC" id="2.4.-.-" evidence="2"/>
<keyword evidence="3" id="KW-1185">Reference proteome</keyword>
<dbReference type="Proteomes" id="UP001574169">
    <property type="component" value="Unassembled WGS sequence"/>
</dbReference>
<dbReference type="Gene3D" id="3.40.50.2000">
    <property type="entry name" value="Glycogen Phosphorylase B"/>
    <property type="match status" value="2"/>
</dbReference>
<evidence type="ECO:0000313" key="2">
    <source>
        <dbReference type="EMBL" id="MFA9191507.1"/>
    </source>
</evidence>
<gene>
    <name evidence="2" type="ORF">AAGV28_09010</name>
</gene>
<keyword evidence="2" id="KW-0328">Glycosyltransferase</keyword>
<dbReference type="PANTHER" id="PTHR46401:SF2">
    <property type="entry name" value="GLYCOSYLTRANSFERASE WBBK-RELATED"/>
    <property type="match status" value="1"/>
</dbReference>
<sequence length="355" mass="40924">MKLNILSNKIGWFGKFSGYECLTEYFPKSVSLKITSSNSHFFQKAFGKLIQKYEKWNETSPSEIFAEFSFANKMSKNNISHILYMESHLHILPLVQKKQKKIVATIHLPISQWSEEWLQKLNYLENAILLYGEEVDEFSKYISREKIHVIKHGVDIDFFKPGFSTLVKKNKILFVGHFLRDFDMFIKVYDLLLESDFGKELEFHFIIPVAFRNIDALAPIVNSDKVFFHGGLSDEELLEFYQTSYLLLMPMIDSGANTAIVQAIATGLPVVTTDIGGIRSYGGGEVFEVIERNDFKAMSALFTKYYNDSDFRNSVAVKQRNFALEQLDWNVIAKQHVTVYKAILGDLRKKSVLKE</sequence>
<dbReference type="GO" id="GO:0016757">
    <property type="term" value="F:glycosyltransferase activity"/>
    <property type="evidence" value="ECO:0007669"/>
    <property type="project" value="UniProtKB-KW"/>
</dbReference>
<organism evidence="2 3">
    <name type="scientific">Flavobacterium zubiriense</name>
    <dbReference type="NCBI Taxonomy" id="3138075"/>
    <lineage>
        <taxon>Bacteria</taxon>
        <taxon>Pseudomonadati</taxon>
        <taxon>Bacteroidota</taxon>
        <taxon>Flavobacteriia</taxon>
        <taxon>Flavobacteriales</taxon>
        <taxon>Flavobacteriaceae</taxon>
        <taxon>Flavobacterium</taxon>
    </lineage>
</organism>
<protein>
    <submittedName>
        <fullName evidence="2">Glycosyltransferase family 4 protein</fullName>
        <ecNumber evidence="2">2.4.-.-</ecNumber>
    </submittedName>
</protein>
<dbReference type="SUPFAM" id="SSF53756">
    <property type="entry name" value="UDP-Glycosyltransferase/glycogen phosphorylase"/>
    <property type="match status" value="1"/>
</dbReference>
<comment type="caution">
    <text evidence="2">The sequence shown here is derived from an EMBL/GenBank/DDBJ whole genome shotgun (WGS) entry which is preliminary data.</text>
</comment>
<evidence type="ECO:0000256" key="1">
    <source>
        <dbReference type="ARBA" id="ARBA00022679"/>
    </source>
</evidence>